<dbReference type="RefSeq" id="WP_145196681.1">
    <property type="nucleotide sequence ID" value="NZ_CP036434.1"/>
</dbReference>
<dbReference type="Proteomes" id="UP000320390">
    <property type="component" value="Chromosome"/>
</dbReference>
<dbReference type="AlphaFoldDB" id="A0A518EQV6"/>
<dbReference type="InterPro" id="IPR012902">
    <property type="entry name" value="N_methyl_site"/>
</dbReference>
<protein>
    <submittedName>
        <fullName evidence="2">General secretion pathway protein J</fullName>
    </submittedName>
</protein>
<accession>A0A518EQV6</accession>
<name>A0A518EQV6_9BACT</name>
<evidence type="ECO:0000313" key="2">
    <source>
        <dbReference type="EMBL" id="QDV06469.1"/>
    </source>
</evidence>
<keyword evidence="1" id="KW-0812">Transmembrane</keyword>
<keyword evidence="1" id="KW-1133">Transmembrane helix</keyword>
<evidence type="ECO:0000313" key="3">
    <source>
        <dbReference type="Proteomes" id="UP000320390"/>
    </source>
</evidence>
<gene>
    <name evidence="2" type="ORF">Poly30_19790</name>
</gene>
<organism evidence="2 3">
    <name type="scientific">Saltatorellus ferox</name>
    <dbReference type="NCBI Taxonomy" id="2528018"/>
    <lineage>
        <taxon>Bacteria</taxon>
        <taxon>Pseudomonadati</taxon>
        <taxon>Planctomycetota</taxon>
        <taxon>Planctomycetia</taxon>
        <taxon>Planctomycetia incertae sedis</taxon>
        <taxon>Saltatorellus</taxon>
    </lineage>
</organism>
<dbReference type="EMBL" id="CP036434">
    <property type="protein sequence ID" value="QDV06469.1"/>
    <property type="molecule type" value="Genomic_DNA"/>
</dbReference>
<evidence type="ECO:0000256" key="1">
    <source>
        <dbReference type="SAM" id="Phobius"/>
    </source>
</evidence>
<keyword evidence="1" id="KW-0472">Membrane</keyword>
<sequence>MRRSKERRRRPRRDGTRHRQAAAGFTLIEVLLAAGLLVAGMSMILGVFNFGSAMSRTAELRSLASGTVEAVMHDLEDSLFLVNDDGTIGEPRAIVDRPVPGRNGVVYTVTATGNPKSFDPEEVGLGAGLPREYIVEVTVKWQASGVKKNETWTTIMLREQPFGARMRRLVGSGS</sequence>
<dbReference type="PROSITE" id="PS00409">
    <property type="entry name" value="PROKAR_NTER_METHYL"/>
    <property type="match status" value="1"/>
</dbReference>
<feature type="transmembrane region" description="Helical" evidence="1">
    <location>
        <begin position="21"/>
        <end position="48"/>
    </location>
</feature>
<keyword evidence="3" id="KW-1185">Reference proteome</keyword>
<reference evidence="2 3" key="1">
    <citation type="submission" date="2019-02" db="EMBL/GenBank/DDBJ databases">
        <title>Deep-cultivation of Planctomycetes and their phenomic and genomic characterization uncovers novel biology.</title>
        <authorList>
            <person name="Wiegand S."/>
            <person name="Jogler M."/>
            <person name="Boedeker C."/>
            <person name="Pinto D."/>
            <person name="Vollmers J."/>
            <person name="Rivas-Marin E."/>
            <person name="Kohn T."/>
            <person name="Peeters S.H."/>
            <person name="Heuer A."/>
            <person name="Rast P."/>
            <person name="Oberbeckmann S."/>
            <person name="Bunk B."/>
            <person name="Jeske O."/>
            <person name="Meyerdierks A."/>
            <person name="Storesund J.E."/>
            <person name="Kallscheuer N."/>
            <person name="Luecker S."/>
            <person name="Lage O.M."/>
            <person name="Pohl T."/>
            <person name="Merkel B.J."/>
            <person name="Hornburger P."/>
            <person name="Mueller R.-W."/>
            <person name="Bruemmer F."/>
            <person name="Labrenz M."/>
            <person name="Spormann A.M."/>
            <person name="Op den Camp H."/>
            <person name="Overmann J."/>
            <person name="Amann R."/>
            <person name="Jetten M.S.M."/>
            <person name="Mascher T."/>
            <person name="Medema M.H."/>
            <person name="Devos D.P."/>
            <person name="Kaster A.-K."/>
            <person name="Ovreas L."/>
            <person name="Rohde M."/>
            <person name="Galperin M.Y."/>
            <person name="Jogler C."/>
        </authorList>
    </citation>
    <scope>NUCLEOTIDE SEQUENCE [LARGE SCALE GENOMIC DNA]</scope>
    <source>
        <strain evidence="2 3">Poly30</strain>
    </source>
</reference>
<proteinExistence type="predicted"/>